<keyword evidence="2 5" id="KW-0808">Transferase</keyword>
<evidence type="ECO:0000256" key="4">
    <source>
        <dbReference type="PROSITE-ProRule" id="PRU00339"/>
    </source>
</evidence>
<dbReference type="InterPro" id="IPR019734">
    <property type="entry name" value="TPR_rpt"/>
</dbReference>
<dbReference type="AlphaFoldDB" id="A0A318SRE2"/>
<evidence type="ECO:0000313" key="5">
    <source>
        <dbReference type="EMBL" id="PYE75869.1"/>
    </source>
</evidence>
<dbReference type="Pfam" id="PF13432">
    <property type="entry name" value="TPR_16"/>
    <property type="match status" value="1"/>
</dbReference>
<evidence type="ECO:0000256" key="2">
    <source>
        <dbReference type="ARBA" id="ARBA00022679"/>
    </source>
</evidence>
<evidence type="ECO:0000256" key="3">
    <source>
        <dbReference type="ARBA" id="ARBA00022691"/>
    </source>
</evidence>
<dbReference type="RefSeq" id="WP_110466317.1">
    <property type="nucleotide sequence ID" value="NZ_JAMOFZ010000023.1"/>
</dbReference>
<sequence length="440" mass="48603">MSSSATSQDRLLPRLTKIEQLIARRALTDAAKELNKAAQSAPGDPRVYILGSRLAEAAGNPKDALASMRRAASMAPDWPVAVIELGFLLARQNQFQEAVEQAEKAMALAPEEGDVVGRAIDIAHRAQHFERALDWLRLAVRTRPDNLHLQQMIARDLGLLGRHGESRDAYTALIESGNEDVQPAALIGRIQAVLKQGRKREAQKDAKALLALDPDHEEYRFWNELAQGRTPSTQPAALVRELYRGFADLYDQHTVHGLRYQLPRQVAQRILALPADRRRNVLDLGCGTGLLGACLGRPEGALVGVDVSREMVEQAARRNVYDKFHNVNLLDALRETPAGLYEVITACDVFIYVGDLTEAIPNAYRVLAPGGHFIFSCEAATDEEGDLALRTTMRYAHGVEHVRSQCKAAGFADVSIEETELRLEDELPVEGFIVMARKPD</sequence>
<reference evidence="5 6" key="1">
    <citation type="submission" date="2018-06" db="EMBL/GenBank/DDBJ databases">
        <title>Genomic Encyclopedia of Type Strains, Phase III (KMG-III): the genomes of soil and plant-associated and newly described type strains.</title>
        <authorList>
            <person name="Whitman W."/>
        </authorList>
    </citation>
    <scope>NUCLEOTIDE SEQUENCE [LARGE SCALE GENOMIC DNA]</scope>
    <source>
        <strain evidence="5 6">CECT 7646</strain>
    </source>
</reference>
<dbReference type="EMBL" id="QJTC01000019">
    <property type="protein sequence ID" value="PYE75869.1"/>
    <property type="molecule type" value="Genomic_DNA"/>
</dbReference>
<dbReference type="Pfam" id="PF13489">
    <property type="entry name" value="Methyltransf_23"/>
    <property type="match status" value="1"/>
</dbReference>
<dbReference type="PANTHER" id="PTHR43464">
    <property type="entry name" value="METHYLTRANSFERASE"/>
    <property type="match status" value="1"/>
</dbReference>
<accession>A0A318SRE2</accession>
<evidence type="ECO:0000256" key="1">
    <source>
        <dbReference type="ARBA" id="ARBA00022603"/>
    </source>
</evidence>
<dbReference type="Gene3D" id="3.40.50.150">
    <property type="entry name" value="Vaccinia Virus protein VP39"/>
    <property type="match status" value="1"/>
</dbReference>
<feature type="repeat" description="TPR" evidence="4">
    <location>
        <begin position="79"/>
        <end position="112"/>
    </location>
</feature>
<dbReference type="Proteomes" id="UP000247540">
    <property type="component" value="Unassembled WGS sequence"/>
</dbReference>
<dbReference type="SUPFAM" id="SSF53335">
    <property type="entry name" value="S-adenosyl-L-methionine-dependent methyltransferases"/>
    <property type="match status" value="1"/>
</dbReference>
<protein>
    <submittedName>
        <fullName evidence="5">Putative TPR repeat methyltransferase</fullName>
    </submittedName>
</protein>
<dbReference type="OrthoDB" id="9809392at2"/>
<dbReference type="PROSITE" id="PS50005">
    <property type="entry name" value="TPR"/>
    <property type="match status" value="1"/>
</dbReference>
<organism evidence="5 6">
    <name type="scientific">Xylophilus ampelinus</name>
    <dbReference type="NCBI Taxonomy" id="54067"/>
    <lineage>
        <taxon>Bacteria</taxon>
        <taxon>Pseudomonadati</taxon>
        <taxon>Pseudomonadota</taxon>
        <taxon>Betaproteobacteria</taxon>
        <taxon>Burkholderiales</taxon>
        <taxon>Xylophilus</taxon>
    </lineage>
</organism>
<dbReference type="SUPFAM" id="SSF48452">
    <property type="entry name" value="TPR-like"/>
    <property type="match status" value="1"/>
</dbReference>
<dbReference type="PANTHER" id="PTHR43464:SF19">
    <property type="entry name" value="UBIQUINONE BIOSYNTHESIS O-METHYLTRANSFERASE, MITOCHONDRIAL"/>
    <property type="match status" value="1"/>
</dbReference>
<evidence type="ECO:0000313" key="6">
    <source>
        <dbReference type="Proteomes" id="UP000247540"/>
    </source>
</evidence>
<keyword evidence="3" id="KW-0949">S-adenosyl-L-methionine</keyword>
<gene>
    <name evidence="5" type="ORF">DFQ15_11958</name>
</gene>
<dbReference type="InterPro" id="IPR029063">
    <property type="entry name" value="SAM-dependent_MTases_sf"/>
</dbReference>
<dbReference type="InterPro" id="IPR011990">
    <property type="entry name" value="TPR-like_helical_dom_sf"/>
</dbReference>
<name>A0A318SRE2_9BURK</name>
<keyword evidence="6" id="KW-1185">Reference proteome</keyword>
<dbReference type="GO" id="GO:0032259">
    <property type="term" value="P:methylation"/>
    <property type="evidence" value="ECO:0007669"/>
    <property type="project" value="UniProtKB-KW"/>
</dbReference>
<keyword evidence="4" id="KW-0802">TPR repeat</keyword>
<dbReference type="SMART" id="SM00028">
    <property type="entry name" value="TPR"/>
    <property type="match status" value="2"/>
</dbReference>
<dbReference type="GO" id="GO:0008168">
    <property type="term" value="F:methyltransferase activity"/>
    <property type="evidence" value="ECO:0007669"/>
    <property type="project" value="UniProtKB-KW"/>
</dbReference>
<dbReference type="CDD" id="cd02440">
    <property type="entry name" value="AdoMet_MTases"/>
    <property type="match status" value="1"/>
</dbReference>
<keyword evidence="1 5" id="KW-0489">Methyltransferase</keyword>
<proteinExistence type="predicted"/>
<dbReference type="Gene3D" id="1.25.40.10">
    <property type="entry name" value="Tetratricopeptide repeat domain"/>
    <property type="match status" value="2"/>
</dbReference>
<comment type="caution">
    <text evidence="5">The sequence shown here is derived from an EMBL/GenBank/DDBJ whole genome shotgun (WGS) entry which is preliminary data.</text>
</comment>